<sequence>MEEQLRILESSQIELKKTFEHNGKLLTEILQCLENLQTAQSLTRKMTQEDGVGGEHGLWPCSICTNDDAKAAPFKFDRPSADAVSAEKHSFGTMSKAKSAWLALSKVPSNASEKKSAAGVRIQQLKMKYTNEKERIYELLVLKRQREELLFTLQEVQRRIGLVRFGDLMDRVLQEIDVARAKLEWNTKEDLMLTEIAGRLQQPTWSFLLLGPTHHSAVQLMGAPVGYVGHEGWQQFKDQCCNLGTIARGSKKVHINWYHSSQQFDYVMMDNTLGAQMEEQLYSLRFFQVELKETSKRHGKILTEILQRLENLRSAEISTGKASQANHVIVEPGLQHCSSRDDDLIRFCGSGHSVSFEDDLVRFGDLHLCNSGNVGLGDPHHCKSGNGLLSDQENHHVESISMKDFVFLNENVVDYDAACSPNSSSCSAVGANTHISEASDDEMMYDDGPTHNQPPIEEEFFIEMDELSNRDDVGASGFEMLDEFLPYSDATNDNLYHVLLDSSSNLSERIDFHSYPLVLRLGVCAGTLQASMKCPLALKALVVGQSFSSLQKQEATRSRDKSRYNSVANNALGSDAPYEGTWD</sequence>
<keyword evidence="2" id="KW-1185">Reference proteome</keyword>
<dbReference type="Proteomes" id="UP001234297">
    <property type="component" value="Chromosome 7"/>
</dbReference>
<evidence type="ECO:0000313" key="2">
    <source>
        <dbReference type="Proteomes" id="UP001234297"/>
    </source>
</evidence>
<evidence type="ECO:0000313" key="1">
    <source>
        <dbReference type="EMBL" id="KAJ8629735.1"/>
    </source>
</evidence>
<protein>
    <submittedName>
        <fullName evidence="1">Uncharacterized protein</fullName>
    </submittedName>
</protein>
<reference evidence="1 2" key="1">
    <citation type="journal article" date="2022" name="Hortic Res">
        <title>A haplotype resolved chromosomal level avocado genome allows analysis of novel avocado genes.</title>
        <authorList>
            <person name="Nath O."/>
            <person name="Fletcher S.J."/>
            <person name="Hayward A."/>
            <person name="Shaw L.M."/>
            <person name="Masouleh A.K."/>
            <person name="Furtado A."/>
            <person name="Henry R.J."/>
            <person name="Mitter N."/>
        </authorList>
    </citation>
    <scope>NUCLEOTIDE SEQUENCE [LARGE SCALE GENOMIC DNA]</scope>
    <source>
        <strain evidence="2">cv. Hass</strain>
    </source>
</reference>
<comment type="caution">
    <text evidence="1">The sequence shown here is derived from an EMBL/GenBank/DDBJ whole genome shotgun (WGS) entry which is preliminary data.</text>
</comment>
<organism evidence="1 2">
    <name type="scientific">Persea americana</name>
    <name type="common">Avocado</name>
    <dbReference type="NCBI Taxonomy" id="3435"/>
    <lineage>
        <taxon>Eukaryota</taxon>
        <taxon>Viridiplantae</taxon>
        <taxon>Streptophyta</taxon>
        <taxon>Embryophyta</taxon>
        <taxon>Tracheophyta</taxon>
        <taxon>Spermatophyta</taxon>
        <taxon>Magnoliopsida</taxon>
        <taxon>Magnoliidae</taxon>
        <taxon>Laurales</taxon>
        <taxon>Lauraceae</taxon>
        <taxon>Persea</taxon>
    </lineage>
</organism>
<accession>A0ACC2L906</accession>
<dbReference type="EMBL" id="CM056815">
    <property type="protein sequence ID" value="KAJ8629735.1"/>
    <property type="molecule type" value="Genomic_DNA"/>
</dbReference>
<name>A0ACC2L906_PERAE</name>
<proteinExistence type="predicted"/>
<gene>
    <name evidence="1" type="ORF">MRB53_023058</name>
</gene>